<keyword evidence="1" id="KW-0812">Transmembrane</keyword>
<sequence length="141" mass="14865">MPTHEWTMADDDYGPRRRPRWKTFLIVALGSAGLLGLLAVLYLTGAQKGSAQTGLGPKNYSAHVECQVNTTGSKGTVTISGTITGNATRYSVTVEVLDAASRQRIGLQTFEVQGTNAFRGTTAAQAPIGPAGIECKIIKVA</sequence>
<keyword evidence="3" id="KW-1185">Reference proteome</keyword>
<organism evidence="2 3">
    <name type="scientific">Actinomadura verrucosospora</name>
    <dbReference type="NCBI Taxonomy" id="46165"/>
    <lineage>
        <taxon>Bacteria</taxon>
        <taxon>Bacillati</taxon>
        <taxon>Actinomycetota</taxon>
        <taxon>Actinomycetes</taxon>
        <taxon>Streptosporangiales</taxon>
        <taxon>Thermomonosporaceae</taxon>
        <taxon>Actinomadura</taxon>
    </lineage>
</organism>
<evidence type="ECO:0000256" key="1">
    <source>
        <dbReference type="SAM" id="Phobius"/>
    </source>
</evidence>
<feature type="transmembrane region" description="Helical" evidence="1">
    <location>
        <begin position="24"/>
        <end position="43"/>
    </location>
</feature>
<keyword evidence="1" id="KW-1133">Transmembrane helix</keyword>
<accession>A0A7D4A5P2</accession>
<evidence type="ECO:0000313" key="2">
    <source>
        <dbReference type="EMBL" id="QKG25824.1"/>
    </source>
</evidence>
<dbReference type="EMBL" id="CP053892">
    <property type="protein sequence ID" value="QKG25824.1"/>
    <property type="molecule type" value="Genomic_DNA"/>
</dbReference>
<protein>
    <submittedName>
        <fullName evidence="2">Uncharacterized protein</fullName>
    </submittedName>
</protein>
<evidence type="ECO:0000313" key="3">
    <source>
        <dbReference type="Proteomes" id="UP000501240"/>
    </source>
</evidence>
<dbReference type="AlphaFoldDB" id="A0A7D4A5P2"/>
<dbReference type="Proteomes" id="UP000501240">
    <property type="component" value="Chromosome"/>
</dbReference>
<gene>
    <name evidence="2" type="ORF">ACTIVE_7476</name>
</gene>
<name>A0A7D4A5P2_ACTVE</name>
<reference evidence="2 3" key="1">
    <citation type="submission" date="2020-05" db="EMBL/GenBank/DDBJ databases">
        <title>Actinomadura verrucosospora NRRL-B18236 (PFL_A860) Genome sequencing and assembly.</title>
        <authorList>
            <person name="Samborskyy M."/>
        </authorList>
    </citation>
    <scope>NUCLEOTIDE SEQUENCE [LARGE SCALE GENOMIC DNA]</scope>
    <source>
        <strain evidence="2 3">NRRL:B18236</strain>
    </source>
</reference>
<keyword evidence="1" id="KW-0472">Membrane</keyword>
<proteinExistence type="predicted"/>